<reference evidence="3" key="1">
    <citation type="submission" date="2019-02" db="EMBL/GenBank/DDBJ databases">
        <title>Draft genome sequence of Planktothrix agardhii NIES-905.</title>
        <authorList>
            <person name="Yamaguchi H."/>
            <person name="Suzuki S."/>
            <person name="Kawachi M."/>
        </authorList>
    </citation>
    <scope>NUCLEOTIDE SEQUENCE [LARGE SCALE GENOMIC DNA]</scope>
    <source>
        <strain evidence="3">CCAP 1459/11A</strain>
    </source>
</reference>
<dbReference type="RefSeq" id="WP_026797783.1">
    <property type="nucleotide sequence ID" value="NZ_BJCD01000028.1"/>
</dbReference>
<name>A0A4P5Z913_PLAAG</name>
<protein>
    <submittedName>
        <fullName evidence="2">Uncharacterized protein</fullName>
    </submittedName>
</protein>
<keyword evidence="1" id="KW-0472">Membrane</keyword>
<dbReference type="Proteomes" id="UP000299794">
    <property type="component" value="Unassembled WGS sequence"/>
</dbReference>
<feature type="transmembrane region" description="Helical" evidence="1">
    <location>
        <begin position="149"/>
        <end position="170"/>
    </location>
</feature>
<comment type="caution">
    <text evidence="2">The sequence shown here is derived from an EMBL/GenBank/DDBJ whole genome shotgun (WGS) entry which is preliminary data.</text>
</comment>
<proteinExistence type="predicted"/>
<accession>A0A4P5Z913</accession>
<gene>
    <name evidence="2" type="ORF">PA905_01930</name>
</gene>
<sequence length="275" mass="31237">MSNSMNDINKQAHKGRIAAIIEILNQEMTDLGVTNRAIYINNILQLLCEAKNAESLEKSIVVSKVRGILESISPHNIRRVHINSRIRQEKQLLWLEDITQDPENQLLWSEEIILKKPNIFYKIPGSNPRDSAIESLSNQPKSSQIQQNLIWAIAVTVVLILMGFLLYNALQFQLLESLQSQPQNDIESSPQPPETLSSAQQFSRGVKIAEEAAAEGKFADTRQEWLEIAQKWQQAADSMEVVSPDFERYATAQNRAALYRRNQEQAQQEADAMNN</sequence>
<evidence type="ECO:0000313" key="2">
    <source>
        <dbReference type="EMBL" id="GDZ92498.1"/>
    </source>
</evidence>
<evidence type="ECO:0000256" key="1">
    <source>
        <dbReference type="SAM" id="Phobius"/>
    </source>
</evidence>
<dbReference type="AlphaFoldDB" id="A0A4P5Z913"/>
<keyword evidence="1" id="KW-1133">Transmembrane helix</keyword>
<evidence type="ECO:0000313" key="3">
    <source>
        <dbReference type="Proteomes" id="UP000299794"/>
    </source>
</evidence>
<organism evidence="2 3">
    <name type="scientific">Planktothrix agardhii CCAP 1459/11A</name>
    <dbReference type="NCBI Taxonomy" id="282420"/>
    <lineage>
        <taxon>Bacteria</taxon>
        <taxon>Bacillati</taxon>
        <taxon>Cyanobacteriota</taxon>
        <taxon>Cyanophyceae</taxon>
        <taxon>Oscillatoriophycideae</taxon>
        <taxon>Oscillatoriales</taxon>
        <taxon>Microcoleaceae</taxon>
        <taxon>Planktothrix</taxon>
    </lineage>
</organism>
<keyword evidence="1" id="KW-0812">Transmembrane</keyword>
<dbReference type="EMBL" id="BJCD01000028">
    <property type="protein sequence ID" value="GDZ92498.1"/>
    <property type="molecule type" value="Genomic_DNA"/>
</dbReference>